<name>A0A845QVL8_9CLOT</name>
<protein>
    <recommendedName>
        <fullName evidence="3">GyrI-like small molecule binding domain-containing protein</fullName>
    </recommendedName>
</protein>
<evidence type="ECO:0008006" key="3">
    <source>
        <dbReference type="Google" id="ProtNLM"/>
    </source>
</evidence>
<gene>
    <name evidence="1" type="ORF">D3Z33_05325</name>
</gene>
<keyword evidence="2" id="KW-1185">Reference proteome</keyword>
<proteinExistence type="predicted"/>
<sequence>MIKIKDIKFDPVENYKVSNKNFDKILFAEYKGNPHGIQMFHQRIQKEVEKKNYNLISPPYNIFNDPNNFTGGNNNEFSMEMFFEIE</sequence>
<dbReference type="AlphaFoldDB" id="A0A845QVL8"/>
<reference evidence="1 2" key="1">
    <citation type="submission" date="2018-08" db="EMBL/GenBank/DDBJ databases">
        <title>Murine metabolic-syndrome-specific gut microbial biobank.</title>
        <authorList>
            <person name="Liu C."/>
        </authorList>
    </citation>
    <scope>NUCLEOTIDE SEQUENCE [LARGE SCALE GENOMIC DNA]</scope>
    <source>
        <strain evidence="1 2">583</strain>
    </source>
</reference>
<dbReference type="Proteomes" id="UP000467132">
    <property type="component" value="Unassembled WGS sequence"/>
</dbReference>
<organism evidence="1 2">
    <name type="scientific">Senegalia massiliensis</name>
    <dbReference type="NCBI Taxonomy" id="1720316"/>
    <lineage>
        <taxon>Bacteria</taxon>
        <taxon>Bacillati</taxon>
        <taxon>Bacillota</taxon>
        <taxon>Clostridia</taxon>
        <taxon>Eubacteriales</taxon>
        <taxon>Clostridiaceae</taxon>
        <taxon>Senegalia</taxon>
    </lineage>
</organism>
<accession>A0A845QVL8</accession>
<comment type="caution">
    <text evidence="1">The sequence shown here is derived from an EMBL/GenBank/DDBJ whole genome shotgun (WGS) entry which is preliminary data.</text>
</comment>
<evidence type="ECO:0000313" key="2">
    <source>
        <dbReference type="Proteomes" id="UP000467132"/>
    </source>
</evidence>
<evidence type="ECO:0000313" key="1">
    <source>
        <dbReference type="EMBL" id="NBI06281.1"/>
    </source>
</evidence>
<dbReference type="RefSeq" id="WP_160196755.1">
    <property type="nucleotide sequence ID" value="NZ_QXXA01000005.1"/>
</dbReference>
<dbReference type="EMBL" id="QXXA01000005">
    <property type="protein sequence ID" value="NBI06281.1"/>
    <property type="molecule type" value="Genomic_DNA"/>
</dbReference>